<dbReference type="HOGENOM" id="CLU_2041424_0_0_1"/>
<proteinExistence type="predicted"/>
<organism evidence="1 2">
    <name type="scientific">Leersia perrieri</name>
    <dbReference type="NCBI Taxonomy" id="77586"/>
    <lineage>
        <taxon>Eukaryota</taxon>
        <taxon>Viridiplantae</taxon>
        <taxon>Streptophyta</taxon>
        <taxon>Embryophyta</taxon>
        <taxon>Tracheophyta</taxon>
        <taxon>Spermatophyta</taxon>
        <taxon>Magnoliopsida</taxon>
        <taxon>Liliopsida</taxon>
        <taxon>Poales</taxon>
        <taxon>Poaceae</taxon>
        <taxon>BOP clade</taxon>
        <taxon>Oryzoideae</taxon>
        <taxon>Oryzeae</taxon>
        <taxon>Oryzinae</taxon>
        <taxon>Leersia</taxon>
    </lineage>
</organism>
<accession>A0A0D9VVY2</accession>
<dbReference type="AlphaFoldDB" id="A0A0D9VVY2"/>
<keyword evidence="2" id="KW-1185">Reference proteome</keyword>
<reference evidence="1" key="3">
    <citation type="submission" date="2015-04" db="UniProtKB">
        <authorList>
            <consortium name="EnsemblPlants"/>
        </authorList>
    </citation>
    <scope>IDENTIFICATION</scope>
</reference>
<dbReference type="EnsemblPlants" id="LPERR03G20340.1">
    <property type="protein sequence ID" value="LPERR03G20340.1"/>
    <property type="gene ID" value="LPERR03G20340"/>
</dbReference>
<reference evidence="2" key="2">
    <citation type="submission" date="2013-12" db="EMBL/GenBank/DDBJ databases">
        <authorList>
            <person name="Yu Y."/>
            <person name="Lee S."/>
            <person name="de Baynast K."/>
            <person name="Wissotski M."/>
            <person name="Liu L."/>
            <person name="Talag J."/>
            <person name="Goicoechea J."/>
            <person name="Angelova A."/>
            <person name="Jetty R."/>
            <person name="Kudrna D."/>
            <person name="Golser W."/>
            <person name="Rivera L."/>
            <person name="Zhang J."/>
            <person name="Wing R."/>
        </authorList>
    </citation>
    <scope>NUCLEOTIDE SEQUENCE</scope>
</reference>
<reference evidence="1 2" key="1">
    <citation type="submission" date="2012-08" db="EMBL/GenBank/DDBJ databases">
        <title>Oryza genome evolution.</title>
        <authorList>
            <person name="Wing R.A."/>
        </authorList>
    </citation>
    <scope>NUCLEOTIDE SEQUENCE</scope>
</reference>
<sequence length="121" mass="13469">MNTVHLSFESFLWKPRCIIAHLPEPRPGSCLPVYVALMHTTANTRNNTILKGKDKLQDRAQPYKLRRSSSAIKDYVTVDPKGAEGVGSEFAADAHAVAAVGGQEWYDYAEFEGKSCTFDYD</sequence>
<dbReference type="Proteomes" id="UP000032180">
    <property type="component" value="Chromosome 3"/>
</dbReference>
<evidence type="ECO:0000313" key="1">
    <source>
        <dbReference type="EnsemblPlants" id="LPERR03G20340.1"/>
    </source>
</evidence>
<dbReference type="Gramene" id="LPERR03G20340.1">
    <property type="protein sequence ID" value="LPERR03G20340.1"/>
    <property type="gene ID" value="LPERR03G20340"/>
</dbReference>
<protein>
    <submittedName>
        <fullName evidence="1">Uncharacterized protein</fullName>
    </submittedName>
</protein>
<evidence type="ECO:0000313" key="2">
    <source>
        <dbReference type="Proteomes" id="UP000032180"/>
    </source>
</evidence>
<name>A0A0D9VVY2_9ORYZ</name>